<dbReference type="PANTHER" id="PTHR12899:SF3">
    <property type="entry name" value="LARGE RIBOSOMAL SUBUNIT PROTEIN UL18M"/>
    <property type="match status" value="1"/>
</dbReference>
<comment type="subunit">
    <text evidence="7">Part of the 50S ribosomal subunit; part of the 5S rRNA/L5/L18/L25 subcomplex. Contacts the 5S and 23S rRNAs.</text>
</comment>
<dbReference type="CDD" id="cd00432">
    <property type="entry name" value="Ribosomal_L18_L5e"/>
    <property type="match status" value="1"/>
</dbReference>
<dbReference type="InterPro" id="IPR005484">
    <property type="entry name" value="Ribosomal_uL18_bac/plant/anim"/>
</dbReference>
<reference evidence="8 9" key="1">
    <citation type="submission" date="2018-03" db="EMBL/GenBank/DDBJ databases">
        <title>Genomic Encyclopedia of Archaeal and Bacterial Type Strains, Phase II (KMG-II): from individual species to whole genera.</title>
        <authorList>
            <person name="Goeker M."/>
        </authorList>
    </citation>
    <scope>NUCLEOTIDE SEQUENCE [LARGE SCALE GENOMIC DNA]</scope>
    <source>
        <strain evidence="8 9">DSM 44946</strain>
    </source>
</reference>
<dbReference type="GO" id="GO:0022625">
    <property type="term" value="C:cytosolic large ribosomal subunit"/>
    <property type="evidence" value="ECO:0007669"/>
    <property type="project" value="TreeGrafter"/>
</dbReference>
<evidence type="ECO:0000313" key="9">
    <source>
        <dbReference type="Proteomes" id="UP000237797"/>
    </source>
</evidence>
<gene>
    <name evidence="7" type="primary">rplR</name>
    <name evidence="8" type="ORF">CLV97_12647</name>
</gene>
<evidence type="ECO:0000256" key="4">
    <source>
        <dbReference type="ARBA" id="ARBA00022980"/>
    </source>
</evidence>
<evidence type="ECO:0000256" key="2">
    <source>
        <dbReference type="ARBA" id="ARBA00022730"/>
    </source>
</evidence>
<evidence type="ECO:0000256" key="3">
    <source>
        <dbReference type="ARBA" id="ARBA00022884"/>
    </source>
</evidence>
<dbReference type="PANTHER" id="PTHR12899">
    <property type="entry name" value="39S RIBOSOMAL PROTEIN L18, MITOCHONDRIAL"/>
    <property type="match status" value="1"/>
</dbReference>
<dbReference type="InterPro" id="IPR004389">
    <property type="entry name" value="Ribosomal_uL18_bac-type"/>
</dbReference>
<dbReference type="AlphaFoldDB" id="A0A2T0LBM2"/>
<evidence type="ECO:0000256" key="7">
    <source>
        <dbReference type="HAMAP-Rule" id="MF_01337"/>
    </source>
</evidence>
<evidence type="ECO:0000256" key="6">
    <source>
        <dbReference type="ARBA" id="ARBA00035197"/>
    </source>
</evidence>
<evidence type="ECO:0000256" key="5">
    <source>
        <dbReference type="ARBA" id="ARBA00023274"/>
    </source>
</evidence>
<organism evidence="8 9">
    <name type="scientific">Planifilum fimeticola</name>
    <dbReference type="NCBI Taxonomy" id="201975"/>
    <lineage>
        <taxon>Bacteria</taxon>
        <taxon>Bacillati</taxon>
        <taxon>Bacillota</taxon>
        <taxon>Bacilli</taxon>
        <taxon>Bacillales</taxon>
        <taxon>Thermoactinomycetaceae</taxon>
        <taxon>Planifilum</taxon>
    </lineage>
</organism>
<dbReference type="Pfam" id="PF00861">
    <property type="entry name" value="Ribosomal_L18p"/>
    <property type="match status" value="1"/>
</dbReference>
<accession>A0A2T0LBM2</accession>
<dbReference type="GO" id="GO:0003735">
    <property type="term" value="F:structural constituent of ribosome"/>
    <property type="evidence" value="ECO:0007669"/>
    <property type="project" value="InterPro"/>
</dbReference>
<dbReference type="RefSeq" id="WP_106346190.1">
    <property type="nucleotide sequence ID" value="NZ_PVNE01000026.1"/>
</dbReference>
<protein>
    <recommendedName>
        <fullName evidence="6 7">Large ribosomal subunit protein uL18</fullName>
    </recommendedName>
</protein>
<keyword evidence="9" id="KW-1185">Reference proteome</keyword>
<name>A0A2T0LBM2_9BACL</name>
<dbReference type="NCBIfam" id="TIGR00060">
    <property type="entry name" value="L18_bact"/>
    <property type="match status" value="1"/>
</dbReference>
<dbReference type="SUPFAM" id="SSF53137">
    <property type="entry name" value="Translational machinery components"/>
    <property type="match status" value="1"/>
</dbReference>
<dbReference type="GO" id="GO:0006412">
    <property type="term" value="P:translation"/>
    <property type="evidence" value="ECO:0007669"/>
    <property type="project" value="UniProtKB-UniRule"/>
</dbReference>
<dbReference type="EMBL" id="PVNE01000026">
    <property type="protein sequence ID" value="PRX39339.1"/>
    <property type="molecule type" value="Genomic_DNA"/>
</dbReference>
<dbReference type="HAMAP" id="MF_01337_B">
    <property type="entry name" value="Ribosomal_uL18_B"/>
    <property type="match status" value="1"/>
</dbReference>
<evidence type="ECO:0000313" key="8">
    <source>
        <dbReference type="EMBL" id="PRX39339.1"/>
    </source>
</evidence>
<evidence type="ECO:0000256" key="1">
    <source>
        <dbReference type="ARBA" id="ARBA00007116"/>
    </source>
</evidence>
<dbReference type="FunFam" id="3.30.420.100:FF:000001">
    <property type="entry name" value="50S ribosomal protein L18"/>
    <property type="match status" value="1"/>
</dbReference>
<comment type="similarity">
    <text evidence="1 7">Belongs to the universal ribosomal protein uL18 family.</text>
</comment>
<keyword evidence="5 7" id="KW-0687">Ribonucleoprotein</keyword>
<keyword evidence="2 7" id="KW-0699">rRNA-binding</keyword>
<keyword evidence="4 7" id="KW-0689">Ribosomal protein</keyword>
<proteinExistence type="inferred from homology"/>
<comment type="function">
    <text evidence="7">This is one of the proteins that bind and probably mediate the attachment of the 5S RNA into the large ribosomal subunit, where it forms part of the central protuberance.</text>
</comment>
<comment type="caution">
    <text evidence="8">The sequence shown here is derived from an EMBL/GenBank/DDBJ whole genome shotgun (WGS) entry which is preliminary data.</text>
</comment>
<sequence>MITKVDRNKKRKKRHLRVRKKIFGTPERPRLNVFRSSKNIYAQLIDDLAGHTLVSASTLDPELKGEIENGGNVEAARKVGQLIAKRALEKGLKRVVFDRGGYLYHGRVKALAEGAREGGLDF</sequence>
<dbReference type="GO" id="GO:0008097">
    <property type="term" value="F:5S rRNA binding"/>
    <property type="evidence" value="ECO:0007669"/>
    <property type="project" value="TreeGrafter"/>
</dbReference>
<dbReference type="Proteomes" id="UP000237797">
    <property type="component" value="Unassembled WGS sequence"/>
</dbReference>
<keyword evidence="3 7" id="KW-0694">RNA-binding</keyword>
<dbReference type="Gene3D" id="3.30.420.100">
    <property type="match status" value="1"/>
</dbReference>
<dbReference type="OrthoDB" id="9810939at2"/>
<dbReference type="InterPro" id="IPR057268">
    <property type="entry name" value="Ribosomal_L18"/>
</dbReference>